<evidence type="ECO:0000313" key="3">
    <source>
        <dbReference type="Proteomes" id="UP001159364"/>
    </source>
</evidence>
<protein>
    <recommendedName>
        <fullName evidence="1">Reverse transcriptase Ty1/copia-type domain-containing protein</fullName>
    </recommendedName>
</protein>
<comment type="caution">
    <text evidence="2">The sequence shown here is derived from an EMBL/GenBank/DDBJ whole genome shotgun (WGS) entry which is preliminary data.</text>
</comment>
<reference evidence="2 3" key="1">
    <citation type="submission" date="2021-09" db="EMBL/GenBank/DDBJ databases">
        <title>Genomic insights and catalytic innovation underlie evolution of tropane alkaloids biosynthesis.</title>
        <authorList>
            <person name="Wang Y.-J."/>
            <person name="Tian T."/>
            <person name="Huang J.-P."/>
            <person name="Huang S.-X."/>
        </authorList>
    </citation>
    <scope>NUCLEOTIDE SEQUENCE [LARGE SCALE GENOMIC DNA]</scope>
    <source>
        <strain evidence="2">KIB-2018</strain>
        <tissue evidence="2">Leaf</tissue>
    </source>
</reference>
<name>A0AAV8T0Q9_9ROSI</name>
<accession>A0AAV8T0Q9</accession>
<organism evidence="2 3">
    <name type="scientific">Erythroxylum novogranatense</name>
    <dbReference type="NCBI Taxonomy" id="1862640"/>
    <lineage>
        <taxon>Eukaryota</taxon>
        <taxon>Viridiplantae</taxon>
        <taxon>Streptophyta</taxon>
        <taxon>Embryophyta</taxon>
        <taxon>Tracheophyta</taxon>
        <taxon>Spermatophyta</taxon>
        <taxon>Magnoliopsida</taxon>
        <taxon>eudicotyledons</taxon>
        <taxon>Gunneridae</taxon>
        <taxon>Pentapetalae</taxon>
        <taxon>rosids</taxon>
        <taxon>fabids</taxon>
        <taxon>Malpighiales</taxon>
        <taxon>Erythroxylaceae</taxon>
        <taxon>Erythroxylum</taxon>
    </lineage>
</organism>
<dbReference type="EMBL" id="JAIWQS010000007">
    <property type="protein sequence ID" value="KAJ8759976.1"/>
    <property type="molecule type" value="Genomic_DNA"/>
</dbReference>
<keyword evidence="3" id="KW-1185">Reference proteome</keyword>
<evidence type="ECO:0000259" key="1">
    <source>
        <dbReference type="Pfam" id="PF07727"/>
    </source>
</evidence>
<gene>
    <name evidence="2" type="ORF">K2173_010832</name>
</gene>
<dbReference type="Proteomes" id="UP001159364">
    <property type="component" value="Linkage Group LG07"/>
</dbReference>
<dbReference type="AlphaFoldDB" id="A0AAV8T0Q9"/>
<evidence type="ECO:0000313" key="2">
    <source>
        <dbReference type="EMBL" id="KAJ8759976.1"/>
    </source>
</evidence>
<proteinExistence type="predicted"/>
<dbReference type="InterPro" id="IPR013103">
    <property type="entry name" value="RVT_2"/>
</dbReference>
<sequence>MQAKIDMINKNGTWQLVDRPSNRKVIGVKWVFKTKLNQDGTICKYKARLVVKGYAQQYGVDYQETFALVARYDIIKLLFANELIQQFKGEIEKVFEMTDLGLSKYFLGMEVLLTRDGIFVC</sequence>
<dbReference type="Pfam" id="PF07727">
    <property type="entry name" value="RVT_2"/>
    <property type="match status" value="1"/>
</dbReference>
<feature type="domain" description="Reverse transcriptase Ty1/copia-type" evidence="1">
    <location>
        <begin position="11"/>
        <end position="80"/>
    </location>
</feature>